<evidence type="ECO:0000256" key="1">
    <source>
        <dbReference type="ARBA" id="ARBA00022679"/>
    </source>
</evidence>
<dbReference type="PROSITE" id="PS50146">
    <property type="entry name" value="DAGK"/>
    <property type="match status" value="1"/>
</dbReference>
<comment type="caution">
    <text evidence="7">The sequence shown here is derived from an EMBL/GenBank/DDBJ whole genome shotgun (WGS) entry which is preliminary data.</text>
</comment>
<reference evidence="7" key="1">
    <citation type="submission" date="2023-08" db="EMBL/GenBank/DDBJ databases">
        <authorList>
            <person name="Audoor S."/>
            <person name="Bilcke G."/>
        </authorList>
    </citation>
    <scope>NUCLEOTIDE SEQUENCE</scope>
</reference>
<evidence type="ECO:0000313" key="8">
    <source>
        <dbReference type="Proteomes" id="UP001295423"/>
    </source>
</evidence>
<evidence type="ECO:0000313" key="7">
    <source>
        <dbReference type="EMBL" id="CAJ1914332.1"/>
    </source>
</evidence>
<keyword evidence="4" id="KW-0067">ATP-binding</keyword>
<feature type="compositionally biased region" description="Basic and acidic residues" evidence="5">
    <location>
        <begin position="148"/>
        <end position="160"/>
    </location>
</feature>
<dbReference type="GO" id="GO:0016020">
    <property type="term" value="C:membrane"/>
    <property type="evidence" value="ECO:0007669"/>
    <property type="project" value="TreeGrafter"/>
</dbReference>
<dbReference type="InterPro" id="IPR045540">
    <property type="entry name" value="YegS/DAGK_C"/>
</dbReference>
<feature type="compositionally biased region" description="Polar residues" evidence="5">
    <location>
        <begin position="86"/>
        <end position="99"/>
    </location>
</feature>
<dbReference type="Pfam" id="PF19279">
    <property type="entry name" value="YegS_C"/>
    <property type="match status" value="1"/>
</dbReference>
<dbReference type="InterPro" id="IPR050187">
    <property type="entry name" value="Lipid_Phosphate_FormReg"/>
</dbReference>
<dbReference type="Gene3D" id="2.60.200.40">
    <property type="match status" value="1"/>
</dbReference>
<dbReference type="GO" id="GO:0001727">
    <property type="term" value="F:lipid kinase activity"/>
    <property type="evidence" value="ECO:0007669"/>
    <property type="project" value="TreeGrafter"/>
</dbReference>
<dbReference type="GO" id="GO:0005524">
    <property type="term" value="F:ATP binding"/>
    <property type="evidence" value="ECO:0007669"/>
    <property type="project" value="UniProtKB-KW"/>
</dbReference>
<dbReference type="AlphaFoldDB" id="A0AAD2CAZ5"/>
<dbReference type="Proteomes" id="UP001295423">
    <property type="component" value="Unassembled WGS sequence"/>
</dbReference>
<dbReference type="GO" id="GO:0046512">
    <property type="term" value="P:sphingosine biosynthetic process"/>
    <property type="evidence" value="ECO:0007669"/>
    <property type="project" value="TreeGrafter"/>
</dbReference>
<organism evidence="7 8">
    <name type="scientific">Cylindrotheca closterium</name>
    <dbReference type="NCBI Taxonomy" id="2856"/>
    <lineage>
        <taxon>Eukaryota</taxon>
        <taxon>Sar</taxon>
        <taxon>Stramenopiles</taxon>
        <taxon>Ochrophyta</taxon>
        <taxon>Bacillariophyta</taxon>
        <taxon>Bacillariophyceae</taxon>
        <taxon>Bacillariophycidae</taxon>
        <taxon>Bacillariales</taxon>
        <taxon>Bacillariaceae</taxon>
        <taxon>Cylindrotheca</taxon>
    </lineage>
</organism>
<keyword evidence="1" id="KW-0808">Transferase</keyword>
<sequence>MASTVWPSKTAESVKLIIPEAYDPYNGDVLNKCFIRYNADKGCFLVVSEGDEKTLDIIDSRDIVGASVEVDIFGSVETNELRRLATAQSTDSSNGNSPNNRDDNEPGTDEVNDTQGAAILKIFAYPRVHPSEESIMSSCATSAPKRKPNTEYRTQSDKGKLRSRRAHHRQFQVAPSEDLSGLSTLIDAIRAICKPGYNPKDKLLVLVNPYSGTKKGTQIFNNTVAPMFVEAGIDYDYLMTTSANHAFERMKEQGEDSKIPDLSEYDGVVAVGGDGIIHEMFQGIRTRSDCDKILSKLKLGVVGSGTSNGLAKTLAHASNELDNAVDYAFLVAKGNSEKMDLSLYETSSSKYISFLTFSWSMIADIDIESEAIRFMGFLRMDIWGVLSVLRMRRYRARLSYLPPSDESNTIVTKCPSINEPIPCDEKWVSSESDFLLLWASQVTHAAEKTHNSPNCKLNDGVFEILVVRENISRLRMAMILLGLDSGDHANMPGVEFIRCSAYRLEPITPGSFNDLDGEVIEAGPVQAHVMPGAVNVFCTPIDK</sequence>
<protein>
    <recommendedName>
        <fullName evidence="6">DAGKc domain-containing protein</fullName>
    </recommendedName>
</protein>
<accession>A0AAD2CAZ5</accession>
<keyword evidence="3" id="KW-0418">Kinase</keyword>
<evidence type="ECO:0000256" key="2">
    <source>
        <dbReference type="ARBA" id="ARBA00022741"/>
    </source>
</evidence>
<dbReference type="PANTHER" id="PTHR12358:SF31">
    <property type="entry name" value="ACYLGLYCEROL KINASE, MITOCHONDRIAL"/>
    <property type="match status" value="1"/>
</dbReference>
<evidence type="ECO:0000256" key="5">
    <source>
        <dbReference type="SAM" id="MobiDB-lite"/>
    </source>
</evidence>
<evidence type="ECO:0000259" key="6">
    <source>
        <dbReference type="PROSITE" id="PS50146"/>
    </source>
</evidence>
<dbReference type="InterPro" id="IPR001206">
    <property type="entry name" value="Diacylglycerol_kinase_cat_dom"/>
</dbReference>
<dbReference type="PANTHER" id="PTHR12358">
    <property type="entry name" value="SPHINGOSINE KINASE"/>
    <property type="match status" value="1"/>
</dbReference>
<feature type="region of interest" description="Disordered" evidence="5">
    <location>
        <begin position="85"/>
        <end position="112"/>
    </location>
</feature>
<keyword evidence="8" id="KW-1185">Reference proteome</keyword>
<keyword evidence="2" id="KW-0547">Nucleotide-binding</keyword>
<proteinExistence type="predicted"/>
<gene>
    <name evidence="7" type="ORF">CYCCA115_LOCUS684</name>
</gene>
<dbReference type="InterPro" id="IPR017438">
    <property type="entry name" value="ATP-NAD_kinase_N"/>
</dbReference>
<dbReference type="Gene3D" id="3.40.50.10330">
    <property type="entry name" value="Probable inorganic polyphosphate/atp-NAD kinase, domain 1"/>
    <property type="match status" value="1"/>
</dbReference>
<evidence type="ECO:0000256" key="4">
    <source>
        <dbReference type="ARBA" id="ARBA00022840"/>
    </source>
</evidence>
<dbReference type="SUPFAM" id="SSF111331">
    <property type="entry name" value="NAD kinase/diacylglycerol kinase-like"/>
    <property type="match status" value="1"/>
</dbReference>
<dbReference type="EMBL" id="CAKOGP040000001">
    <property type="protein sequence ID" value="CAJ1914332.1"/>
    <property type="molecule type" value="Genomic_DNA"/>
</dbReference>
<feature type="domain" description="DAGKc" evidence="6">
    <location>
        <begin position="198"/>
        <end position="348"/>
    </location>
</feature>
<dbReference type="Pfam" id="PF00781">
    <property type="entry name" value="DAGK_cat"/>
    <property type="match status" value="1"/>
</dbReference>
<evidence type="ECO:0000256" key="3">
    <source>
        <dbReference type="ARBA" id="ARBA00022777"/>
    </source>
</evidence>
<dbReference type="InterPro" id="IPR016064">
    <property type="entry name" value="NAD/diacylglycerol_kinase_sf"/>
</dbReference>
<feature type="region of interest" description="Disordered" evidence="5">
    <location>
        <begin position="135"/>
        <end position="164"/>
    </location>
</feature>
<name>A0AAD2CAZ5_9STRA</name>
<dbReference type="GO" id="GO:0005737">
    <property type="term" value="C:cytoplasm"/>
    <property type="evidence" value="ECO:0007669"/>
    <property type="project" value="TreeGrafter"/>
</dbReference>
<dbReference type="SMART" id="SM00046">
    <property type="entry name" value="DAGKc"/>
    <property type="match status" value="1"/>
</dbReference>